<dbReference type="AlphaFoldDB" id="A0A915DZM1"/>
<proteinExistence type="predicted"/>
<dbReference type="WBParaSite" id="jg24623">
    <property type="protein sequence ID" value="jg24623"/>
    <property type="gene ID" value="jg24623"/>
</dbReference>
<reference evidence="3" key="1">
    <citation type="submission" date="2022-11" db="UniProtKB">
        <authorList>
            <consortium name="WormBaseParasite"/>
        </authorList>
    </citation>
    <scope>IDENTIFICATION</scope>
</reference>
<dbReference type="Pfam" id="PF13598">
    <property type="entry name" value="DUF4139"/>
    <property type="match status" value="1"/>
</dbReference>
<evidence type="ECO:0000313" key="2">
    <source>
        <dbReference type="Proteomes" id="UP000887574"/>
    </source>
</evidence>
<dbReference type="PANTHER" id="PTHR31005">
    <property type="entry name" value="DUF4139 DOMAIN-CONTAINING PROTEIN"/>
    <property type="match status" value="1"/>
</dbReference>
<sequence length="222" mass="24510">MCGASMGKIHLLSDHVSESSDEDVGFGAFELDSMPISRKEARVEKQVLSTNFSIPQKKTIPSDTSEHKVTIAVLDLSSLLRLDCVPSKDTNVFLELLCLCGQQLFFQGANKISSKWRATSHNYQQQVGVINKSAITVHEQKIVVKNTKDEAALITVHENVPKSSDEKIKVKLQLPEVKNGHLSAQPANVAIPKLPEIGSLIDNNNNLQWSVLLGAQEERNWS</sequence>
<dbReference type="InterPro" id="IPR037291">
    <property type="entry name" value="DUF4139"/>
</dbReference>
<feature type="domain" description="DUF4139" evidence="1">
    <location>
        <begin position="40"/>
        <end position="220"/>
    </location>
</feature>
<dbReference type="PANTHER" id="PTHR31005:SF8">
    <property type="entry name" value="DUF4139 DOMAIN-CONTAINING PROTEIN"/>
    <property type="match status" value="1"/>
</dbReference>
<dbReference type="InterPro" id="IPR011935">
    <property type="entry name" value="CHP02231"/>
</dbReference>
<evidence type="ECO:0000259" key="1">
    <source>
        <dbReference type="Pfam" id="PF13598"/>
    </source>
</evidence>
<organism evidence="2 3">
    <name type="scientific">Ditylenchus dipsaci</name>
    <dbReference type="NCBI Taxonomy" id="166011"/>
    <lineage>
        <taxon>Eukaryota</taxon>
        <taxon>Metazoa</taxon>
        <taxon>Ecdysozoa</taxon>
        <taxon>Nematoda</taxon>
        <taxon>Chromadorea</taxon>
        <taxon>Rhabditida</taxon>
        <taxon>Tylenchina</taxon>
        <taxon>Tylenchomorpha</taxon>
        <taxon>Sphaerularioidea</taxon>
        <taxon>Anguinidae</taxon>
        <taxon>Anguininae</taxon>
        <taxon>Ditylenchus</taxon>
    </lineage>
</organism>
<keyword evidence="2" id="KW-1185">Reference proteome</keyword>
<dbReference type="Proteomes" id="UP000887574">
    <property type="component" value="Unplaced"/>
</dbReference>
<name>A0A915DZM1_9BILA</name>
<accession>A0A915DZM1</accession>
<protein>
    <submittedName>
        <fullName evidence="3">DUF4139 domain-containing protein</fullName>
    </submittedName>
</protein>
<evidence type="ECO:0000313" key="3">
    <source>
        <dbReference type="WBParaSite" id="jg24623"/>
    </source>
</evidence>